<dbReference type="PANTHER" id="PTHR43788:SF6">
    <property type="entry name" value="DNA HELICASE B"/>
    <property type="match status" value="1"/>
</dbReference>
<name>I4ECT7_9BACT</name>
<dbReference type="PANTHER" id="PTHR43788">
    <property type="entry name" value="DNA2/NAM7 HELICASE FAMILY MEMBER"/>
    <property type="match status" value="1"/>
</dbReference>
<accession>I4ECT7</accession>
<keyword evidence="5" id="KW-0378">Hydrolase</keyword>
<proteinExistence type="inferred from homology"/>
<keyword evidence="1" id="KW-0547">Nucleotide-binding</keyword>
<dbReference type="GO" id="GO:0043139">
    <property type="term" value="F:5'-3' DNA helicase activity"/>
    <property type="evidence" value="ECO:0007669"/>
    <property type="project" value="InterPro"/>
</dbReference>
<dbReference type="GO" id="GO:0006281">
    <property type="term" value="P:DNA repair"/>
    <property type="evidence" value="ECO:0007669"/>
    <property type="project" value="InterPro"/>
</dbReference>
<dbReference type="Gene3D" id="3.40.50.300">
    <property type="entry name" value="P-loop containing nucleotide triphosphate hydrolases"/>
    <property type="match status" value="2"/>
</dbReference>
<dbReference type="Pfam" id="PF14520">
    <property type="entry name" value="HHH_5"/>
    <property type="match status" value="1"/>
</dbReference>
<evidence type="ECO:0000313" key="6">
    <source>
        <dbReference type="Proteomes" id="UP000004221"/>
    </source>
</evidence>
<dbReference type="Pfam" id="PF23139">
    <property type="entry name" value="OB_YrrC"/>
    <property type="match status" value="1"/>
</dbReference>
<dbReference type="GO" id="GO:0003677">
    <property type="term" value="F:DNA binding"/>
    <property type="evidence" value="ECO:0007669"/>
    <property type="project" value="InterPro"/>
</dbReference>
<dbReference type="InterPro" id="IPR010994">
    <property type="entry name" value="RuvA_2-like"/>
</dbReference>
<protein>
    <submittedName>
        <fullName evidence="5">Helicase, RecD/TraA family</fullName>
        <ecNumber evidence="5">3.1.11.5</ecNumber>
    </submittedName>
</protein>
<dbReference type="CDD" id="cd18809">
    <property type="entry name" value="SF1_C_RecD"/>
    <property type="match status" value="1"/>
</dbReference>
<dbReference type="SMART" id="SM00278">
    <property type="entry name" value="HhH1"/>
    <property type="match status" value="3"/>
</dbReference>
<comment type="caution">
    <text evidence="5">The sequence shown here is derived from an EMBL/GenBank/DDBJ whole genome shotgun (WGS) entry which is preliminary data.</text>
</comment>
<sequence length="744" mass="81216">MARDLASPAADRPLVNLEGTVERITYHNPTSGYTVLKLTTSRATATVVGQLSGVNPGEGLQIDGYWTSHPQHGRQFQSVRFRIALPATTEGIRKYLGSGLIRGVGPVTAGRIVDHFGADALAVIDEEPERLREVPGLGPKRADAIKAAWVEQRAIKDVMVMLQSLGVHTGLAVRIYRQYGDESTAVVMHDPYRLARDVWGIGFKTADQIGAALGIPEDAPERIAAGVRYVLAQAAENDGHLYLPREELAATASELLGCQPEQVHAIVPRLAAERDVFVEERDGTEAVYLASLGGAEIAVARRIVRLLRAPGDRLALFQKLDWEAAFGWLTGVRGIPPLSERQAQAVETALTEQVTVLTGGPGTGKSTTVRSIVTLAVAKRARVILAAPTGRAAKRMAEITGREAKTIHRLLKLQPGGTAAFNEENPLEADLVVVDEASMLDIALVNALLRAIPQGAHLLLVGDIDQLPSVGPGNVLRDIINSDVVPVVRLEAIFRQAEESAIIRNAHRINHGEMPHWGRDVRDFVVMRLVEGDTVPEQAAGAICDLVRTRLPKAYGISASEIQVLSPMNRGPAGTRRLNELLQEALNPPGQSRSEIRTAGRLIREGDRLIALRNNYQLEVFNGDLAYVRRIDHVEQTIEIALDDGRVIRLPFGQADEFAHAFAISVHRSQGSEFRAVVVPVLTTHYLMLQRNLLYTAITRARELVVLVGQTKAIAIAIRNDRIARRYTALADRLRTMTEATTER</sequence>
<dbReference type="InterPro" id="IPR050534">
    <property type="entry name" value="Coronavir_polyprotein_1ab"/>
</dbReference>
<dbReference type="SUPFAM" id="SSF52540">
    <property type="entry name" value="P-loop containing nucleoside triphosphate hydrolases"/>
    <property type="match status" value="1"/>
</dbReference>
<evidence type="ECO:0000256" key="2">
    <source>
        <dbReference type="ARBA" id="ARBA00022840"/>
    </source>
</evidence>
<dbReference type="OrthoDB" id="9803432at2"/>
<gene>
    <name evidence="5" type="ORF">NITHO_1220004</name>
</gene>
<dbReference type="InterPro" id="IPR041451">
    <property type="entry name" value="RecD2_SH13"/>
</dbReference>
<dbReference type="SUPFAM" id="SSF47781">
    <property type="entry name" value="RuvA domain 2-like"/>
    <property type="match status" value="1"/>
</dbReference>
<dbReference type="Gene3D" id="1.10.150.20">
    <property type="entry name" value="5' to 3' exonuclease, C-terminal subdomain"/>
    <property type="match status" value="1"/>
</dbReference>
<dbReference type="Pfam" id="PF13538">
    <property type="entry name" value="UvrD_C_2"/>
    <property type="match status" value="1"/>
</dbReference>
<feature type="domain" description="Helix-hairpin-helix DNA-binding motif class 1" evidence="3">
    <location>
        <begin position="101"/>
        <end position="115"/>
    </location>
</feature>
<dbReference type="RefSeq" id="WP_008474654.1">
    <property type="nucleotide sequence ID" value="NZ_CAGS01000027.1"/>
</dbReference>
<dbReference type="GO" id="GO:0006310">
    <property type="term" value="P:DNA recombination"/>
    <property type="evidence" value="ECO:0007669"/>
    <property type="project" value="InterPro"/>
</dbReference>
<dbReference type="Proteomes" id="UP000004221">
    <property type="component" value="Unassembled WGS sequence"/>
</dbReference>
<dbReference type="CDD" id="cd17933">
    <property type="entry name" value="DEXSc_RecD-like"/>
    <property type="match status" value="1"/>
</dbReference>
<keyword evidence="5" id="KW-0347">Helicase</keyword>
<dbReference type="EC" id="3.1.11.5" evidence="5"/>
<reference evidence="5 6" key="1">
    <citation type="journal article" date="2012" name="ISME J.">
        <title>Nitrification expanded: discovery, physiology and genomics of a nitrite-oxidizing bacterium from the phylum Chloroflexi.</title>
        <authorList>
            <person name="Sorokin D.Y."/>
            <person name="Lucker S."/>
            <person name="Vejmelkova D."/>
            <person name="Kostrikina N.A."/>
            <person name="Kleerebezem R."/>
            <person name="Rijpstra W.I."/>
            <person name="Damste J.S."/>
            <person name="Le Paslier D."/>
            <person name="Muyzer G."/>
            <person name="Wagner M."/>
            <person name="van Loosdrecht M.C."/>
            <person name="Daims H."/>
        </authorList>
    </citation>
    <scope>NUCLEOTIDE SEQUENCE [LARGE SCALE GENOMIC DNA]</scope>
    <source>
        <strain evidence="6">none</strain>
    </source>
</reference>
<dbReference type="Pfam" id="PF14490">
    <property type="entry name" value="HHH_RecD2"/>
    <property type="match status" value="1"/>
</dbReference>
<dbReference type="EMBL" id="CAGS01000027">
    <property type="protein sequence ID" value="CCF82499.1"/>
    <property type="molecule type" value="Genomic_DNA"/>
</dbReference>
<evidence type="ECO:0000259" key="4">
    <source>
        <dbReference type="SMART" id="SM00382"/>
    </source>
</evidence>
<dbReference type="InterPro" id="IPR027417">
    <property type="entry name" value="P-loop_NTPase"/>
</dbReference>
<evidence type="ECO:0000313" key="5">
    <source>
        <dbReference type="EMBL" id="CCF82499.1"/>
    </source>
</evidence>
<dbReference type="Pfam" id="PF18335">
    <property type="entry name" value="SH3_13"/>
    <property type="match status" value="1"/>
</dbReference>
<dbReference type="InterPro" id="IPR027785">
    <property type="entry name" value="UvrD-like_helicase_C"/>
</dbReference>
<dbReference type="SMART" id="SM00382">
    <property type="entry name" value="AAA"/>
    <property type="match status" value="1"/>
</dbReference>
<feature type="domain" description="AAA+ ATPase" evidence="4">
    <location>
        <begin position="351"/>
        <end position="491"/>
    </location>
</feature>
<dbReference type="GO" id="GO:0009338">
    <property type="term" value="C:exodeoxyribonuclease V complex"/>
    <property type="evidence" value="ECO:0007669"/>
    <property type="project" value="TreeGrafter"/>
</dbReference>
<dbReference type="InterPro" id="IPR029493">
    <property type="entry name" value="RecD2-like_HHH"/>
</dbReference>
<evidence type="ECO:0000256" key="1">
    <source>
        <dbReference type="ARBA" id="ARBA00022741"/>
    </source>
</evidence>
<dbReference type="GO" id="GO:0005524">
    <property type="term" value="F:ATP binding"/>
    <property type="evidence" value="ECO:0007669"/>
    <property type="project" value="UniProtKB-KW"/>
</dbReference>
<dbReference type="GO" id="GO:0017116">
    <property type="term" value="F:single-stranded DNA helicase activity"/>
    <property type="evidence" value="ECO:0007669"/>
    <property type="project" value="TreeGrafter"/>
</dbReference>
<dbReference type="Gene3D" id="2.30.30.940">
    <property type="match status" value="1"/>
</dbReference>
<keyword evidence="2" id="KW-0067">ATP-binding</keyword>
<feature type="domain" description="Helix-hairpin-helix DNA-binding motif class 1" evidence="3">
    <location>
        <begin position="193"/>
        <end position="212"/>
    </location>
</feature>
<dbReference type="InterPro" id="IPR003593">
    <property type="entry name" value="AAA+_ATPase"/>
</dbReference>
<dbReference type="Gene3D" id="1.10.10.2220">
    <property type="match status" value="1"/>
</dbReference>
<organism evidence="5 6">
    <name type="scientific">Nitrolancea hollandica Lb</name>
    <dbReference type="NCBI Taxonomy" id="1129897"/>
    <lineage>
        <taxon>Bacteria</taxon>
        <taxon>Pseudomonadati</taxon>
        <taxon>Thermomicrobiota</taxon>
        <taxon>Thermomicrobia</taxon>
        <taxon>Sphaerobacterales</taxon>
        <taxon>Sphaerobacterineae</taxon>
        <taxon>Sphaerobacteraceae</taxon>
        <taxon>Nitrolancea</taxon>
    </lineage>
</organism>
<dbReference type="NCBIfam" id="TIGR01448">
    <property type="entry name" value="recD_rel"/>
    <property type="match status" value="1"/>
</dbReference>
<dbReference type="AlphaFoldDB" id="I4ECT7"/>
<dbReference type="InterPro" id="IPR003583">
    <property type="entry name" value="Hlx-hairpin-Hlx_DNA-bd_motif"/>
</dbReference>
<dbReference type="HAMAP" id="MF_01488">
    <property type="entry name" value="RecD2"/>
    <property type="match status" value="1"/>
</dbReference>
<dbReference type="InterPro" id="IPR006345">
    <property type="entry name" value="RecD2"/>
</dbReference>
<dbReference type="InterPro" id="IPR055446">
    <property type="entry name" value="RecD2_N_OB"/>
</dbReference>
<evidence type="ECO:0000259" key="3">
    <source>
        <dbReference type="SMART" id="SM00278"/>
    </source>
</evidence>
<keyword evidence="6" id="KW-1185">Reference proteome</keyword>
<dbReference type="GO" id="GO:0008854">
    <property type="term" value="F:exodeoxyribonuclease V activity"/>
    <property type="evidence" value="ECO:0007669"/>
    <property type="project" value="UniProtKB-EC"/>
</dbReference>
<dbReference type="Pfam" id="PF13245">
    <property type="entry name" value="AAA_19"/>
    <property type="match status" value="1"/>
</dbReference>
<feature type="domain" description="Helix-hairpin-helix DNA-binding motif class 1" evidence="3">
    <location>
        <begin position="129"/>
        <end position="148"/>
    </location>
</feature>